<sequence length="378" mass="40885">MNDWRVMVAETVTGNVLADVTPRDLPSFSRKLTDKGTWTINVVPDDPANASLDLHSYTDAGRFSWAIIYGTVVVQAGPTFTHSYDENSRTLSVSGTGIQGLFDRRVLRNPLGYTAIVNPSEDLTISNKSLRGIAREIVAANLAQSGYGLPIDLPAPEAGTNTRSYYGYDLARVWDRLDDLAKVIDGPELDFWPYLVPGENKLRWQMLIGSPLLGDQQSAAVWDYGGALSTIDVDVNGSVSPCTRVWVKGSGSERGLMTGFAEDTTLVGLGFPPTDYVDGDHTSVVEQSTLESYADADLAQFSSPTETWKCSVRIDGATGTGIEVSPALGNWSLGDAPTFGVSGHPWLADGQYRRRVLSFSNQDEASVQLDLQPTPAVI</sequence>
<keyword evidence="2" id="KW-1185">Reference proteome</keyword>
<evidence type="ECO:0000313" key="2">
    <source>
        <dbReference type="Proteomes" id="UP000584374"/>
    </source>
</evidence>
<dbReference type="EMBL" id="JACHIW010000001">
    <property type="protein sequence ID" value="MBB5154947.1"/>
    <property type="molecule type" value="Genomic_DNA"/>
</dbReference>
<gene>
    <name evidence="1" type="ORF">BJ970_002481</name>
</gene>
<proteinExistence type="predicted"/>
<evidence type="ECO:0008006" key="3">
    <source>
        <dbReference type="Google" id="ProtNLM"/>
    </source>
</evidence>
<reference evidence="1 2" key="1">
    <citation type="submission" date="2020-08" db="EMBL/GenBank/DDBJ databases">
        <title>Sequencing the genomes of 1000 actinobacteria strains.</title>
        <authorList>
            <person name="Klenk H.-P."/>
        </authorList>
    </citation>
    <scope>NUCLEOTIDE SEQUENCE [LARGE SCALE GENOMIC DNA]</scope>
    <source>
        <strain evidence="1 2">DSM 45584</strain>
    </source>
</reference>
<name>A0A840Q4N9_9PSEU</name>
<evidence type="ECO:0000313" key="1">
    <source>
        <dbReference type="EMBL" id="MBB5154947.1"/>
    </source>
</evidence>
<protein>
    <recommendedName>
        <fullName evidence="3">Minor tail protein</fullName>
    </recommendedName>
</protein>
<comment type="caution">
    <text evidence="1">The sequence shown here is derived from an EMBL/GenBank/DDBJ whole genome shotgun (WGS) entry which is preliminary data.</text>
</comment>
<dbReference type="RefSeq" id="WP_184726375.1">
    <property type="nucleotide sequence ID" value="NZ_JACHIW010000001.1"/>
</dbReference>
<dbReference type="Proteomes" id="UP000584374">
    <property type="component" value="Unassembled WGS sequence"/>
</dbReference>
<dbReference type="AlphaFoldDB" id="A0A840Q4N9"/>
<organism evidence="1 2">
    <name type="scientific">Saccharopolyspora phatthalungensis</name>
    <dbReference type="NCBI Taxonomy" id="664693"/>
    <lineage>
        <taxon>Bacteria</taxon>
        <taxon>Bacillati</taxon>
        <taxon>Actinomycetota</taxon>
        <taxon>Actinomycetes</taxon>
        <taxon>Pseudonocardiales</taxon>
        <taxon>Pseudonocardiaceae</taxon>
        <taxon>Saccharopolyspora</taxon>
    </lineage>
</organism>
<accession>A0A840Q4N9</accession>